<gene>
    <name evidence="2" type="ORF">SAMN05192579_12017</name>
</gene>
<accession>A0A1I4FWH5</accession>
<evidence type="ECO:0000256" key="1">
    <source>
        <dbReference type="SAM" id="SignalP"/>
    </source>
</evidence>
<dbReference type="EMBL" id="FOSR01000020">
    <property type="protein sequence ID" value="SFL22248.1"/>
    <property type="molecule type" value="Genomic_DNA"/>
</dbReference>
<evidence type="ECO:0000313" key="2">
    <source>
        <dbReference type="EMBL" id="SFL22248.1"/>
    </source>
</evidence>
<evidence type="ECO:0000313" key="3">
    <source>
        <dbReference type="Proteomes" id="UP000198725"/>
    </source>
</evidence>
<protein>
    <submittedName>
        <fullName evidence="2">Uncharacterized protein</fullName>
    </submittedName>
</protein>
<proteinExistence type="predicted"/>
<name>A0A1I4FWH5_9GAMM</name>
<keyword evidence="3" id="KW-1185">Reference proteome</keyword>
<reference evidence="3" key="1">
    <citation type="submission" date="2016-10" db="EMBL/GenBank/DDBJ databases">
        <authorList>
            <person name="Varghese N."/>
            <person name="Submissions S."/>
        </authorList>
    </citation>
    <scope>NUCLEOTIDE SEQUENCE [LARGE SCALE GENOMIC DNA]</scope>
    <source>
        <strain evidence="3">MO64</strain>
    </source>
</reference>
<sequence>MQNAPYGKCSDMRRIWTVLVLGALALLMSGAVAVAKTTAAATNGDDGQGSVRDPGACEQWSVVASCGVSWYRLQANPSAYRGKIVGLTGYLVSDFGDLILYPDKANYEGGNELDSIVLERPFAVSQEIVDKAVSGVYPVFVLGRLGPPVQGNVHVVPRAGSLYDIHKIIITQRVPSGSPLNKKGIRIQPSEG</sequence>
<dbReference type="Proteomes" id="UP000198725">
    <property type="component" value="Unassembled WGS sequence"/>
</dbReference>
<dbReference type="AlphaFoldDB" id="A0A1I4FWH5"/>
<feature type="chain" id="PRO_5011779258" evidence="1">
    <location>
        <begin position="34"/>
        <end position="192"/>
    </location>
</feature>
<feature type="signal peptide" evidence="1">
    <location>
        <begin position="1"/>
        <end position="33"/>
    </location>
</feature>
<organism evidence="2 3">
    <name type="scientific">Rhodanobacter glycinis</name>
    <dbReference type="NCBI Taxonomy" id="582702"/>
    <lineage>
        <taxon>Bacteria</taxon>
        <taxon>Pseudomonadati</taxon>
        <taxon>Pseudomonadota</taxon>
        <taxon>Gammaproteobacteria</taxon>
        <taxon>Lysobacterales</taxon>
        <taxon>Rhodanobacteraceae</taxon>
        <taxon>Rhodanobacter</taxon>
    </lineage>
</organism>
<keyword evidence="1" id="KW-0732">Signal</keyword>